<protein>
    <submittedName>
        <fullName evidence="5">Lethal(2) giant larvae sro7</fullName>
    </submittedName>
</protein>
<dbReference type="PANTHER" id="PTHR10241">
    <property type="entry name" value="LETHAL 2 GIANT LARVAE PROTEIN"/>
    <property type="match status" value="1"/>
</dbReference>
<feature type="region of interest" description="Disordered" evidence="3">
    <location>
        <begin position="995"/>
        <end position="1035"/>
    </location>
</feature>
<dbReference type="Pfam" id="PF08596">
    <property type="entry name" value="Lgl_C"/>
    <property type="match status" value="1"/>
</dbReference>
<sequence length="1110" mass="121461">MAFFKQREPVLDLSGDLRDAPEWKPGPLRVFEYALNVTALAIEPISGLLAVGTGHGSIHLFGRPGVECKILLPDAHKVTSLHLPSSAYKVVCLDDHNQLHVWDLLTSGPPKYLASARFAQANSLAVSPYHNHAFIALQSGEIRTYDLACLRKSPYTVPNLWNLYEEKMAASGMPEITTPTSGIALDIVAHPRNLNLLFIVYGGGVILSDLSERNTSRVYELVLCPGAPGGGGYGAPDILMPRRPEATCIAVHPAGHFFAVGYADGCIAFWAVDDEDQPLMVRTMDEVDVNVVDATRLEEHMNKGASSGPSQREPIFKLSWCSFPNSPDPRGGETALVVLGGSQPEDSAGVTTFWLPAFNPPTPAVPSTSSDIDPIIRKAMRNAVTTTKSYFYYVEGLVQDYLLVPRESPQFSGTHDPFAILIIREGPRRTRITDGFQFPPPSFTAADTQPENTQEESGSNAETEGEPQDPLADLQSTLQSMQLSDDAASLLLPGFLSNGATGLLDGQLRRLPRDAYQNLVQESLDPDRNLKLRAGFAYLGAQTHSEAGLSKYQPPRILITSHLNLTVQLWDISSSLLANARPNPIEYEFPNHLPRLSIDLNSVLSDARVAPKLERSANRMIDIVDFTTESLDCAITLSSGEVILYRLRSHYEECPENLSDKELLSLSHLSNLSGPKFVPYLLADAKKGNISSISLADAGLLAVAYQNGSLIVVDTKRPQVILRSDEKAKRHSFGVHLGHSEADRFQSLLWTVCPTSSDPQARLRLIAAKTSGSSFVFTLEQSPADSSWKVSEEPVKIDTPNHPVPGGLFVIDAKNGARCLAVRRRLHSPSEGRVLFVAAGMKGVRCSLDVTGDRLGRAEWNSKMGQVLSTQIVEKLGSFALVAFTANNEALAYSLPELEFFHDLALPPIRQPLPLSVDETGDFIGWSLNPESGSIQEATYGTLFDFRRINTSADVVFSTSKPVVPAPPQPVSVSPESYLGSWFKLYNQTMTGEQADALFGGPDRPIPQPQNLVAASTQETSSPSPSPRIANQAASTQQTLYSRLTSALEERGQMLGDLEDRFNSLEQGSRSMANQASVVRLVFWRRNLKWFLQAKRLAAEQTAKSWFKFH</sequence>
<keyword evidence="6" id="KW-1185">Reference proteome</keyword>
<evidence type="ECO:0000313" key="6">
    <source>
        <dbReference type="Proteomes" id="UP001465976"/>
    </source>
</evidence>
<evidence type="ECO:0000256" key="2">
    <source>
        <dbReference type="ARBA" id="ARBA00022483"/>
    </source>
</evidence>
<dbReference type="PANTHER" id="PTHR10241:SF25">
    <property type="entry name" value="TOMOSYN, ISOFORM C"/>
    <property type="match status" value="1"/>
</dbReference>
<evidence type="ECO:0000313" key="5">
    <source>
        <dbReference type="EMBL" id="KAL0576712.1"/>
    </source>
</evidence>
<organism evidence="5 6">
    <name type="scientific">Marasmius crinis-equi</name>
    <dbReference type="NCBI Taxonomy" id="585013"/>
    <lineage>
        <taxon>Eukaryota</taxon>
        <taxon>Fungi</taxon>
        <taxon>Dikarya</taxon>
        <taxon>Basidiomycota</taxon>
        <taxon>Agaricomycotina</taxon>
        <taxon>Agaricomycetes</taxon>
        <taxon>Agaricomycetidae</taxon>
        <taxon>Agaricales</taxon>
        <taxon>Marasmiineae</taxon>
        <taxon>Marasmiaceae</taxon>
        <taxon>Marasmius</taxon>
    </lineage>
</organism>
<dbReference type="Proteomes" id="UP001465976">
    <property type="component" value="Unassembled WGS sequence"/>
</dbReference>
<evidence type="ECO:0000259" key="4">
    <source>
        <dbReference type="Pfam" id="PF08596"/>
    </source>
</evidence>
<feature type="compositionally biased region" description="Polar residues" evidence="3">
    <location>
        <begin position="445"/>
        <end position="462"/>
    </location>
</feature>
<feature type="compositionally biased region" description="Polar residues" evidence="3">
    <location>
        <begin position="1009"/>
        <end position="1020"/>
    </location>
</feature>
<name>A0ABR3FMT1_9AGAR</name>
<dbReference type="InterPro" id="IPR001680">
    <property type="entry name" value="WD40_rpt"/>
</dbReference>
<comment type="caution">
    <text evidence="5">The sequence shown here is derived from an EMBL/GenBank/DDBJ whole genome shotgun (WGS) entry which is preliminary data.</text>
</comment>
<dbReference type="InterPro" id="IPR036322">
    <property type="entry name" value="WD40_repeat_dom_sf"/>
</dbReference>
<evidence type="ECO:0000256" key="1">
    <source>
        <dbReference type="ARBA" id="ARBA00008070"/>
    </source>
</evidence>
<dbReference type="InterPro" id="IPR015943">
    <property type="entry name" value="WD40/YVTN_repeat-like_dom_sf"/>
</dbReference>
<dbReference type="SMART" id="SM00320">
    <property type="entry name" value="WD40"/>
    <property type="match status" value="5"/>
</dbReference>
<proteinExistence type="inferred from homology"/>
<dbReference type="EMBL" id="JBAHYK010000206">
    <property type="protein sequence ID" value="KAL0576712.1"/>
    <property type="molecule type" value="Genomic_DNA"/>
</dbReference>
<gene>
    <name evidence="5" type="primary">SRO7</name>
    <name evidence="5" type="ORF">V5O48_005279</name>
</gene>
<accession>A0ABR3FMT1</accession>
<dbReference type="Gene3D" id="2.130.10.10">
    <property type="entry name" value="YVTN repeat-like/Quinoprotein amine dehydrogenase"/>
    <property type="match status" value="2"/>
</dbReference>
<dbReference type="SUPFAM" id="SSF50978">
    <property type="entry name" value="WD40 repeat-like"/>
    <property type="match status" value="1"/>
</dbReference>
<comment type="similarity">
    <text evidence="1">Belongs to the WD repeat L(2)GL family.</text>
</comment>
<dbReference type="SUPFAM" id="SSF101898">
    <property type="entry name" value="NHL repeat"/>
    <property type="match status" value="1"/>
</dbReference>
<feature type="region of interest" description="Disordered" evidence="3">
    <location>
        <begin position="431"/>
        <end position="470"/>
    </location>
</feature>
<keyword evidence="2" id="KW-0268">Exocytosis</keyword>
<feature type="domain" description="Lethal giant larvae (Lgl)-like C-terminal" evidence="4">
    <location>
        <begin position="621"/>
        <end position="1007"/>
    </location>
</feature>
<evidence type="ECO:0000256" key="3">
    <source>
        <dbReference type="SAM" id="MobiDB-lite"/>
    </source>
</evidence>
<dbReference type="InterPro" id="IPR013905">
    <property type="entry name" value="Lgl_C_dom"/>
</dbReference>
<reference evidence="5 6" key="1">
    <citation type="submission" date="2024-02" db="EMBL/GenBank/DDBJ databases">
        <title>A draft genome for the cacao thread blight pathogen Marasmius crinis-equi.</title>
        <authorList>
            <person name="Cohen S.P."/>
            <person name="Baruah I.K."/>
            <person name="Amoako-Attah I."/>
            <person name="Bukari Y."/>
            <person name="Meinhardt L.W."/>
            <person name="Bailey B.A."/>
        </authorList>
    </citation>
    <scope>NUCLEOTIDE SEQUENCE [LARGE SCALE GENOMIC DNA]</scope>
    <source>
        <strain evidence="5 6">GH-76</strain>
    </source>
</reference>
<dbReference type="CDD" id="cd15873">
    <property type="entry name" value="R-SNARE_STXBP5_6"/>
    <property type="match status" value="1"/>
</dbReference>